<dbReference type="RefSeq" id="WP_146514051.1">
    <property type="nucleotide sequence ID" value="NZ_SJPI01000001.1"/>
</dbReference>
<name>A0A5C5WTS2_9BACT</name>
<protein>
    <submittedName>
        <fullName evidence="1">Uncharacterized protein</fullName>
    </submittedName>
</protein>
<proteinExistence type="predicted"/>
<dbReference type="Proteomes" id="UP000316598">
    <property type="component" value="Unassembled WGS sequence"/>
</dbReference>
<accession>A0A5C5WTS2</accession>
<gene>
    <name evidence="1" type="ORF">Pla22_15540</name>
</gene>
<evidence type="ECO:0000313" key="2">
    <source>
        <dbReference type="Proteomes" id="UP000316598"/>
    </source>
</evidence>
<dbReference type="AlphaFoldDB" id="A0A5C5WTS2"/>
<comment type="caution">
    <text evidence="1">The sequence shown here is derived from an EMBL/GenBank/DDBJ whole genome shotgun (WGS) entry which is preliminary data.</text>
</comment>
<evidence type="ECO:0000313" key="1">
    <source>
        <dbReference type="EMBL" id="TWT53920.1"/>
    </source>
</evidence>
<sequence length="441" mass="49673">MRRFVSPILMNVALLVVFGHSDARSQNISLPSEETIAVEWHFALSPNSSARHSDHMTVIAVTNDDPFLARLPNANQADSEDATAFVFPAFANEIAAAYREAVTTRKDWRERLDLQWMPCGLPRELTSGEASGGASRVFVMVCDSENRTLALTVGVPTAKQLVALIEDAEEVQRLLPKTPDNQMHLSDAVVARSHDRLSRVWRVALDAAATNRGANDGDSTDDEDVSEQFVFYETFKVCQKLLPTYIADVRLRFGLDDESDLPKLAILEHHCQTRRPWSEAITPFVVGQHTRQVSSALVESIWGHPAIRSFPVHNDADFERFADWVSRQTSDTTVVLSLKPPASRRYQVWPPIASDQSPRTSKWRETHELATAQPHRLVDLQILAHLIRENELAPVDVRGVNVRYAMLFPNRNSIHLVRENESPARFAGMLKRNRSHLVNKK</sequence>
<reference evidence="1 2" key="1">
    <citation type="submission" date="2019-02" db="EMBL/GenBank/DDBJ databases">
        <title>Deep-cultivation of Planctomycetes and their phenomic and genomic characterization uncovers novel biology.</title>
        <authorList>
            <person name="Wiegand S."/>
            <person name="Jogler M."/>
            <person name="Boedeker C."/>
            <person name="Pinto D."/>
            <person name="Vollmers J."/>
            <person name="Rivas-Marin E."/>
            <person name="Kohn T."/>
            <person name="Peeters S.H."/>
            <person name="Heuer A."/>
            <person name="Rast P."/>
            <person name="Oberbeckmann S."/>
            <person name="Bunk B."/>
            <person name="Jeske O."/>
            <person name="Meyerdierks A."/>
            <person name="Storesund J.E."/>
            <person name="Kallscheuer N."/>
            <person name="Luecker S."/>
            <person name="Lage O.M."/>
            <person name="Pohl T."/>
            <person name="Merkel B.J."/>
            <person name="Hornburger P."/>
            <person name="Mueller R.-W."/>
            <person name="Bruemmer F."/>
            <person name="Labrenz M."/>
            <person name="Spormann A.M."/>
            <person name="Op Den Camp H."/>
            <person name="Overmann J."/>
            <person name="Amann R."/>
            <person name="Jetten M.S.M."/>
            <person name="Mascher T."/>
            <person name="Medema M.H."/>
            <person name="Devos D.P."/>
            <person name="Kaster A.-K."/>
            <person name="Ovreas L."/>
            <person name="Rohde M."/>
            <person name="Galperin M.Y."/>
            <person name="Jogler C."/>
        </authorList>
    </citation>
    <scope>NUCLEOTIDE SEQUENCE [LARGE SCALE GENOMIC DNA]</scope>
    <source>
        <strain evidence="1 2">Pla22</strain>
    </source>
</reference>
<keyword evidence="2" id="KW-1185">Reference proteome</keyword>
<dbReference type="EMBL" id="SJPI01000001">
    <property type="protein sequence ID" value="TWT53920.1"/>
    <property type="molecule type" value="Genomic_DNA"/>
</dbReference>
<organism evidence="1 2">
    <name type="scientific">Rubripirellula amarantea</name>
    <dbReference type="NCBI Taxonomy" id="2527999"/>
    <lineage>
        <taxon>Bacteria</taxon>
        <taxon>Pseudomonadati</taxon>
        <taxon>Planctomycetota</taxon>
        <taxon>Planctomycetia</taxon>
        <taxon>Pirellulales</taxon>
        <taxon>Pirellulaceae</taxon>
        <taxon>Rubripirellula</taxon>
    </lineage>
</organism>
<dbReference type="OrthoDB" id="262522at2"/>